<reference evidence="7" key="2">
    <citation type="journal article" date="2023" name="IMA Fungus">
        <title>Comparative genomic study of the Penicillium genus elucidates a diverse pangenome and 15 lateral gene transfer events.</title>
        <authorList>
            <person name="Petersen C."/>
            <person name="Sorensen T."/>
            <person name="Nielsen M.R."/>
            <person name="Sondergaard T.E."/>
            <person name="Sorensen J.L."/>
            <person name="Fitzpatrick D.A."/>
            <person name="Frisvad J.C."/>
            <person name="Nielsen K.L."/>
        </authorList>
    </citation>
    <scope>NUCLEOTIDE SEQUENCE</scope>
    <source>
        <strain evidence="7">IBT 35675</strain>
    </source>
</reference>
<dbReference type="Gene3D" id="3.20.20.370">
    <property type="entry name" value="Glycoside hydrolase/deacetylase"/>
    <property type="match status" value="1"/>
</dbReference>
<dbReference type="CDD" id="cd10958">
    <property type="entry name" value="CE4_NodB_like_2"/>
    <property type="match status" value="1"/>
</dbReference>
<dbReference type="GO" id="GO:0006032">
    <property type="term" value="P:chitin catabolic process"/>
    <property type="evidence" value="ECO:0007669"/>
    <property type="project" value="UniProtKB-KW"/>
</dbReference>
<evidence type="ECO:0000313" key="7">
    <source>
        <dbReference type="EMBL" id="KAJ5350701.1"/>
    </source>
</evidence>
<dbReference type="EC" id="3.5.1.41" evidence="4"/>
<keyword evidence="2" id="KW-0146">Chitin degradation</keyword>
<dbReference type="AlphaFoldDB" id="A0A9W9QZ29"/>
<dbReference type="PROSITE" id="PS51677">
    <property type="entry name" value="NODB"/>
    <property type="match status" value="1"/>
</dbReference>
<evidence type="ECO:0000313" key="8">
    <source>
        <dbReference type="Proteomes" id="UP001148299"/>
    </source>
</evidence>
<keyword evidence="2" id="KW-0119">Carbohydrate metabolism</keyword>
<keyword evidence="3" id="KW-0170">Cobalt</keyword>
<accession>A0A9W9QZ29</accession>
<evidence type="ECO:0000256" key="3">
    <source>
        <dbReference type="ARBA" id="ARBA00023285"/>
    </source>
</evidence>
<comment type="caution">
    <text evidence="7">The sequence shown here is derived from an EMBL/GenBank/DDBJ whole genome shotgun (WGS) entry which is preliminary data.</text>
</comment>
<evidence type="ECO:0000256" key="4">
    <source>
        <dbReference type="ARBA" id="ARBA00024056"/>
    </source>
</evidence>
<dbReference type="Proteomes" id="UP001148299">
    <property type="component" value="Unassembled WGS sequence"/>
</dbReference>
<evidence type="ECO:0000256" key="1">
    <source>
        <dbReference type="ARBA" id="ARBA00001941"/>
    </source>
</evidence>
<dbReference type="InterPro" id="IPR011330">
    <property type="entry name" value="Glyco_hydro/deAcase_b/a-brl"/>
</dbReference>
<dbReference type="InterPro" id="IPR050248">
    <property type="entry name" value="Polysacc_deacetylase_ArnD"/>
</dbReference>
<dbReference type="PANTHER" id="PTHR10587">
    <property type="entry name" value="GLYCOSYL TRANSFERASE-RELATED"/>
    <property type="match status" value="1"/>
</dbReference>
<organism evidence="7 8">
    <name type="scientific">Penicillium brevicompactum</name>
    <dbReference type="NCBI Taxonomy" id="5074"/>
    <lineage>
        <taxon>Eukaryota</taxon>
        <taxon>Fungi</taxon>
        <taxon>Dikarya</taxon>
        <taxon>Ascomycota</taxon>
        <taxon>Pezizomycotina</taxon>
        <taxon>Eurotiomycetes</taxon>
        <taxon>Eurotiomycetidae</taxon>
        <taxon>Eurotiales</taxon>
        <taxon>Aspergillaceae</taxon>
        <taxon>Penicillium</taxon>
    </lineage>
</organism>
<proteinExistence type="predicted"/>
<dbReference type="GO" id="GO:0004099">
    <property type="term" value="F:chitin deacetylase activity"/>
    <property type="evidence" value="ECO:0007669"/>
    <property type="project" value="UniProtKB-EC"/>
</dbReference>
<gene>
    <name evidence="7" type="ORF">N7541_008428</name>
</gene>
<dbReference type="InterPro" id="IPR002509">
    <property type="entry name" value="NODB_dom"/>
</dbReference>
<dbReference type="SUPFAM" id="SSF88713">
    <property type="entry name" value="Glycoside hydrolase/deacetylase"/>
    <property type="match status" value="1"/>
</dbReference>
<comment type="catalytic activity">
    <reaction evidence="5">
        <text>[(1-&gt;4)-N-acetyl-beta-D-glucosaminyl](n) + n H2O = chitosan + n acetate</text>
        <dbReference type="Rhea" id="RHEA:10464"/>
        <dbReference type="Rhea" id="RHEA-COMP:9593"/>
        <dbReference type="Rhea" id="RHEA-COMP:9597"/>
        <dbReference type="ChEBI" id="CHEBI:15377"/>
        <dbReference type="ChEBI" id="CHEBI:17029"/>
        <dbReference type="ChEBI" id="CHEBI:30089"/>
        <dbReference type="ChEBI" id="CHEBI:57704"/>
        <dbReference type="EC" id="3.5.1.41"/>
    </reaction>
    <physiologicalReaction direction="left-to-right" evidence="5">
        <dbReference type="Rhea" id="RHEA:10465"/>
    </physiologicalReaction>
</comment>
<dbReference type="PANTHER" id="PTHR10587:SF137">
    <property type="entry name" value="4-DEOXY-4-FORMAMIDO-L-ARABINOSE-PHOSPHOUNDECAPRENOL DEFORMYLASE ARND-RELATED"/>
    <property type="match status" value="1"/>
</dbReference>
<dbReference type="Pfam" id="PF01522">
    <property type="entry name" value="Polysacc_deac_1"/>
    <property type="match status" value="1"/>
</dbReference>
<evidence type="ECO:0000256" key="5">
    <source>
        <dbReference type="ARBA" id="ARBA00048494"/>
    </source>
</evidence>
<protein>
    <recommendedName>
        <fullName evidence="4">chitin deacetylase</fullName>
        <ecNumber evidence="4">3.5.1.41</ecNumber>
    </recommendedName>
</protein>
<reference evidence="7" key="1">
    <citation type="submission" date="2022-12" db="EMBL/GenBank/DDBJ databases">
        <authorList>
            <person name="Petersen C."/>
        </authorList>
    </citation>
    <scope>NUCLEOTIDE SEQUENCE</scope>
    <source>
        <strain evidence="7">IBT 35675</strain>
    </source>
</reference>
<dbReference type="GO" id="GO:0009272">
    <property type="term" value="P:fungal-type cell wall biogenesis"/>
    <property type="evidence" value="ECO:0007669"/>
    <property type="project" value="UniProtKB-ARBA"/>
</dbReference>
<comment type="cofactor">
    <cofactor evidence="1">
        <name>Co(2+)</name>
        <dbReference type="ChEBI" id="CHEBI:48828"/>
    </cofactor>
</comment>
<dbReference type="GO" id="GO:0005975">
    <property type="term" value="P:carbohydrate metabolic process"/>
    <property type="evidence" value="ECO:0007669"/>
    <property type="project" value="InterPro"/>
</dbReference>
<sequence>MFRAILTTFILMVPLYYIYKPPSLLIRYFAHRWPDVLFHVPTTKKIVALTIDDAPSAHTPEILHLLQTHNATATFFVIGSQIPGYEPVLSDLVRAGCELGNHAMYDEPSRSLGDDLLADQIQDVHVKIAEAYAAADVPHKNWLFRPGSGFFSSRMRSLLSRLGYRLVLGDVYPHDPQVPFWRLNARHILSMVQPGSIIVCHDRREWTVPMLQKVLPELRHRGYQVVTVSELLKEIE</sequence>
<evidence type="ECO:0000259" key="6">
    <source>
        <dbReference type="PROSITE" id="PS51677"/>
    </source>
</evidence>
<keyword evidence="8" id="KW-1185">Reference proteome</keyword>
<evidence type="ECO:0000256" key="2">
    <source>
        <dbReference type="ARBA" id="ARBA00023024"/>
    </source>
</evidence>
<dbReference type="EMBL" id="JAPZBR010000006">
    <property type="protein sequence ID" value="KAJ5350701.1"/>
    <property type="molecule type" value="Genomic_DNA"/>
</dbReference>
<name>A0A9W9QZ29_PENBR</name>
<keyword evidence="2" id="KW-0624">Polysaccharide degradation</keyword>
<feature type="domain" description="NodB homology" evidence="6">
    <location>
        <begin position="45"/>
        <end position="226"/>
    </location>
</feature>